<evidence type="ECO:0000313" key="2">
    <source>
        <dbReference type="Proteomes" id="UP000266273"/>
    </source>
</evidence>
<proteinExistence type="predicted"/>
<accession>A0A397Q6H2</accession>
<dbReference type="RefSeq" id="WP_147361461.1">
    <property type="nucleotide sequence ID" value="NZ_QXDF01000001.1"/>
</dbReference>
<protein>
    <submittedName>
        <fullName evidence="1">Uncharacterized protein</fullName>
    </submittedName>
</protein>
<reference evidence="1 2" key="1">
    <citation type="submission" date="2018-08" db="EMBL/GenBank/DDBJ databases">
        <title>Genomic Encyclopedia of Archaeal and Bacterial Type Strains, Phase II (KMG-II): from individual species to whole genera.</title>
        <authorList>
            <person name="Goeker M."/>
        </authorList>
    </citation>
    <scope>NUCLEOTIDE SEQUENCE [LARGE SCALE GENOMIC DNA]</scope>
    <source>
        <strain evidence="1 2">DSM 5002</strain>
    </source>
</reference>
<evidence type="ECO:0000313" key="1">
    <source>
        <dbReference type="EMBL" id="RIA55137.1"/>
    </source>
</evidence>
<organism evidence="1 2">
    <name type="scientific">Dichotomicrobium thermohalophilum</name>
    <dbReference type="NCBI Taxonomy" id="933063"/>
    <lineage>
        <taxon>Bacteria</taxon>
        <taxon>Pseudomonadati</taxon>
        <taxon>Pseudomonadota</taxon>
        <taxon>Alphaproteobacteria</taxon>
        <taxon>Hyphomicrobiales</taxon>
        <taxon>Hyphomicrobiaceae</taxon>
        <taxon>Dichotomicrobium</taxon>
    </lineage>
</organism>
<gene>
    <name evidence="1" type="ORF">BXY53_0190</name>
</gene>
<keyword evidence="2" id="KW-1185">Reference proteome</keyword>
<dbReference type="AlphaFoldDB" id="A0A397Q6H2"/>
<sequence length="236" mass="27716">MTPNDIEQTINEGAKITRLLVEDQEMASNSWSHFLTLHKFYTAQDGEWRTALHKLSQSGRLFAILDALFRDTVMACLRLVDDDGKALSLVTIHKILSKEPVQNRLIDDFDKIPASNKEQAKDNIGRFLCYFPEKWPEPHKSGTFWPRKSWVPNDWELAELRAEFTPLRNHRIAHRNKHERQYHIDRLDEFVRLNEKLLCISAWLFHVRYTYALGDREKEAADFWSYAKIGFVENSG</sequence>
<dbReference type="EMBL" id="QXDF01000001">
    <property type="protein sequence ID" value="RIA55137.1"/>
    <property type="molecule type" value="Genomic_DNA"/>
</dbReference>
<dbReference type="Proteomes" id="UP000266273">
    <property type="component" value="Unassembled WGS sequence"/>
</dbReference>
<comment type="caution">
    <text evidence="1">The sequence shown here is derived from an EMBL/GenBank/DDBJ whole genome shotgun (WGS) entry which is preliminary data.</text>
</comment>
<name>A0A397Q6H2_9HYPH</name>